<organism evidence="1 2">
    <name type="scientific">Exidia glandulosa HHB12029</name>
    <dbReference type="NCBI Taxonomy" id="1314781"/>
    <lineage>
        <taxon>Eukaryota</taxon>
        <taxon>Fungi</taxon>
        <taxon>Dikarya</taxon>
        <taxon>Basidiomycota</taxon>
        <taxon>Agaricomycotina</taxon>
        <taxon>Agaricomycetes</taxon>
        <taxon>Auriculariales</taxon>
        <taxon>Exidiaceae</taxon>
        <taxon>Exidia</taxon>
    </lineage>
</organism>
<dbReference type="EMBL" id="KV425882">
    <property type="protein sequence ID" value="KZW04327.1"/>
    <property type="molecule type" value="Genomic_DNA"/>
</dbReference>
<dbReference type="InParanoid" id="A0A165R0P4"/>
<evidence type="ECO:0000313" key="1">
    <source>
        <dbReference type="EMBL" id="KZW04327.1"/>
    </source>
</evidence>
<reference evidence="1 2" key="1">
    <citation type="journal article" date="2016" name="Mol. Biol. Evol.">
        <title>Comparative Genomics of Early-Diverging Mushroom-Forming Fungi Provides Insights into the Origins of Lignocellulose Decay Capabilities.</title>
        <authorList>
            <person name="Nagy L.G."/>
            <person name="Riley R."/>
            <person name="Tritt A."/>
            <person name="Adam C."/>
            <person name="Daum C."/>
            <person name="Floudas D."/>
            <person name="Sun H."/>
            <person name="Yadav J.S."/>
            <person name="Pangilinan J."/>
            <person name="Larsson K.H."/>
            <person name="Matsuura K."/>
            <person name="Barry K."/>
            <person name="Labutti K."/>
            <person name="Kuo R."/>
            <person name="Ohm R.A."/>
            <person name="Bhattacharya S.S."/>
            <person name="Shirouzu T."/>
            <person name="Yoshinaga Y."/>
            <person name="Martin F.M."/>
            <person name="Grigoriev I.V."/>
            <person name="Hibbett D.S."/>
        </authorList>
    </citation>
    <scope>NUCLEOTIDE SEQUENCE [LARGE SCALE GENOMIC DNA]</scope>
    <source>
        <strain evidence="1 2">HHB12029</strain>
    </source>
</reference>
<keyword evidence="2" id="KW-1185">Reference proteome</keyword>
<protein>
    <submittedName>
        <fullName evidence="1">Uncharacterized protein</fullName>
    </submittedName>
</protein>
<name>A0A165R0P4_EXIGL</name>
<sequence>MSEYRDPMLMDVIGLISLAITRTNRYRVDRALLALRALNREARYHVAPMLRLRLTLPASHLARRALADAAASGGGPWKHIVTMDLGAHAEHLAETLSIACSGLLPNLEHMCIYARVGLGMPAVDPLTAIQTVASMSRLTTLGLEFSSCETLDASLLVNALVGLPGVHLSLSTGGAEYTLPPTGLRSVCLGTLRLDAATFDSLDRCGALRTLTDVTGIALVESNPDFPISSGWDSPARQGIDSQRALSWLSAPSVAIPYAERLVYFCLIVVDVSPQMAAAVGELVALETLLWHPCTDRGSFYTQEWMSYARDVESRPTPTKFIEEGQASSWLGVQDHAQFNFLLDNVLGKLPRLAALHIGLHPRLTDGWTDEGMAEDMWARASAHGLRMTRFKTLQIGLAPTTEKRAHFVWYTDAEVERRVMPFTYTHRVDVYQTAYVANGLHGRDMAHSAQFDPFAAPCRSRLSEW</sequence>
<accession>A0A165R0P4</accession>
<gene>
    <name evidence="1" type="ORF">EXIGLDRAFT_758623</name>
</gene>
<dbReference type="AlphaFoldDB" id="A0A165R0P4"/>
<dbReference type="Proteomes" id="UP000077266">
    <property type="component" value="Unassembled WGS sequence"/>
</dbReference>
<evidence type="ECO:0000313" key="2">
    <source>
        <dbReference type="Proteomes" id="UP000077266"/>
    </source>
</evidence>
<proteinExistence type="predicted"/>